<protein>
    <recommendedName>
        <fullName evidence="4">Transmembrane protein</fullName>
    </recommendedName>
</protein>
<feature type="transmembrane region" description="Helical" evidence="1">
    <location>
        <begin position="35"/>
        <end position="55"/>
    </location>
</feature>
<accession>A0A024VSF7</accession>
<dbReference type="AlphaFoldDB" id="A0A024VSF7"/>
<gene>
    <name evidence="2" type="ORF">PFFCH_01263</name>
</gene>
<evidence type="ECO:0008006" key="4">
    <source>
        <dbReference type="Google" id="ProtNLM"/>
    </source>
</evidence>
<organism evidence="2 3">
    <name type="scientific">Plasmodium falciparum FCH/4</name>
    <dbReference type="NCBI Taxonomy" id="1036724"/>
    <lineage>
        <taxon>Eukaryota</taxon>
        <taxon>Sar</taxon>
        <taxon>Alveolata</taxon>
        <taxon>Apicomplexa</taxon>
        <taxon>Aconoidasida</taxon>
        <taxon>Haemosporida</taxon>
        <taxon>Plasmodiidae</taxon>
        <taxon>Plasmodium</taxon>
        <taxon>Plasmodium (Laverania)</taxon>
    </lineage>
</organism>
<reference evidence="2 3" key="1">
    <citation type="submission" date="2013-02" db="EMBL/GenBank/DDBJ databases">
        <title>The Genome Annotation of Plasmodium falciparum FCH/4.</title>
        <authorList>
            <consortium name="The Broad Institute Genome Sequencing Platform"/>
            <consortium name="The Broad Institute Genome Sequencing Center for Infectious Disease"/>
            <person name="Neafsey D."/>
            <person name="Hoffman S."/>
            <person name="Volkman S."/>
            <person name="Rosenthal P."/>
            <person name="Walker B."/>
            <person name="Young S.K."/>
            <person name="Zeng Q."/>
            <person name="Gargeya S."/>
            <person name="Fitzgerald M."/>
            <person name="Haas B."/>
            <person name="Abouelleil A."/>
            <person name="Allen A.W."/>
            <person name="Alvarado L."/>
            <person name="Arachchi H.M."/>
            <person name="Berlin A.M."/>
            <person name="Chapman S.B."/>
            <person name="Gainer-Dewar J."/>
            <person name="Goldberg J."/>
            <person name="Griggs A."/>
            <person name="Gujja S."/>
            <person name="Hansen M."/>
            <person name="Howarth C."/>
            <person name="Imamovic A."/>
            <person name="Ireland A."/>
            <person name="Larimer J."/>
            <person name="McCowan C."/>
            <person name="Murphy C."/>
            <person name="Pearson M."/>
            <person name="Poon T.W."/>
            <person name="Priest M."/>
            <person name="Roberts A."/>
            <person name="Saif S."/>
            <person name="Shea T."/>
            <person name="Sisk P."/>
            <person name="Sykes S."/>
            <person name="Wortman J."/>
            <person name="Nusbaum C."/>
            <person name="Birren B."/>
        </authorList>
    </citation>
    <scope>NUCLEOTIDE SEQUENCE [LARGE SCALE GENOMIC DNA]</scope>
    <source>
        <strain evidence="2 3">FCH/4</strain>
    </source>
</reference>
<dbReference type="Proteomes" id="UP000030656">
    <property type="component" value="Unassembled WGS sequence"/>
</dbReference>
<evidence type="ECO:0000256" key="1">
    <source>
        <dbReference type="SAM" id="Phobius"/>
    </source>
</evidence>
<name>A0A024VSF7_PLAFA</name>
<dbReference type="EMBL" id="KI927858">
    <property type="protein sequence ID" value="ETW31243.1"/>
    <property type="molecule type" value="Genomic_DNA"/>
</dbReference>
<feature type="transmembrane region" description="Helical" evidence="1">
    <location>
        <begin position="7"/>
        <end position="29"/>
    </location>
</feature>
<keyword evidence="1" id="KW-1133">Transmembrane helix</keyword>
<sequence length="108" mass="12498">MIIIIIIIHLIIILIKFIILIIAILITIIQIYKTILSNLTILLIRLTTILLKIIIYKIQMILKLTIRAKASNQSNPCIPIWIMQINIIIVTKKKQHMIPLQVLTITNQ</sequence>
<evidence type="ECO:0000313" key="3">
    <source>
        <dbReference type="Proteomes" id="UP000030656"/>
    </source>
</evidence>
<evidence type="ECO:0000313" key="2">
    <source>
        <dbReference type="EMBL" id="ETW31243.1"/>
    </source>
</evidence>
<proteinExistence type="predicted"/>
<keyword evidence="1" id="KW-0472">Membrane</keyword>
<reference evidence="2 3" key="2">
    <citation type="submission" date="2013-02" db="EMBL/GenBank/DDBJ databases">
        <title>The Genome Sequence of Plasmodium falciparum FCH/4.</title>
        <authorList>
            <consortium name="The Broad Institute Genome Sequencing Platform"/>
            <consortium name="The Broad Institute Genome Sequencing Center for Infectious Disease"/>
            <person name="Neafsey D."/>
            <person name="Cheeseman I."/>
            <person name="Volkman S."/>
            <person name="Adams J."/>
            <person name="Walker B."/>
            <person name="Young S.K."/>
            <person name="Zeng Q."/>
            <person name="Gargeya S."/>
            <person name="Fitzgerald M."/>
            <person name="Haas B."/>
            <person name="Abouelleil A."/>
            <person name="Alvarado L."/>
            <person name="Arachchi H.M."/>
            <person name="Berlin A.M."/>
            <person name="Chapman S.B."/>
            <person name="Dewar J."/>
            <person name="Goldberg J."/>
            <person name="Griggs A."/>
            <person name="Gujja S."/>
            <person name="Hansen M."/>
            <person name="Howarth C."/>
            <person name="Imamovic A."/>
            <person name="Larimer J."/>
            <person name="McCowan C."/>
            <person name="Murphy C."/>
            <person name="Neiman D."/>
            <person name="Pearson M."/>
            <person name="Priest M."/>
            <person name="Roberts A."/>
            <person name="Saif S."/>
            <person name="Shea T."/>
            <person name="Sisk P."/>
            <person name="Sykes S."/>
            <person name="Wortman J."/>
            <person name="Nusbaum C."/>
            <person name="Birren B."/>
        </authorList>
    </citation>
    <scope>NUCLEOTIDE SEQUENCE [LARGE SCALE GENOMIC DNA]</scope>
    <source>
        <strain evidence="2 3">FCH/4</strain>
    </source>
</reference>
<keyword evidence="1" id="KW-0812">Transmembrane</keyword>